<reference evidence="22" key="3">
    <citation type="submission" date="2015-04" db="UniProtKB">
        <authorList>
            <consortium name="EnsemblPlants"/>
        </authorList>
    </citation>
    <scope>IDENTIFICATION</scope>
</reference>
<evidence type="ECO:0000256" key="15">
    <source>
        <dbReference type="ARBA" id="ARBA00023170"/>
    </source>
</evidence>
<dbReference type="GO" id="GO:0004674">
    <property type="term" value="F:protein serine/threonine kinase activity"/>
    <property type="evidence" value="ECO:0007669"/>
    <property type="project" value="UniProtKB-KW"/>
</dbReference>
<dbReference type="InterPro" id="IPR021720">
    <property type="entry name" value="Malectin_dom"/>
</dbReference>
<dbReference type="PROSITE" id="PS00108">
    <property type="entry name" value="PROTEIN_KINASE_ST"/>
    <property type="match status" value="3"/>
</dbReference>
<dbReference type="SMART" id="SM00369">
    <property type="entry name" value="LRR_TYP"/>
    <property type="match status" value="4"/>
</dbReference>
<evidence type="ECO:0000256" key="1">
    <source>
        <dbReference type="ARBA" id="ARBA00004167"/>
    </source>
</evidence>
<keyword evidence="23" id="KW-1185">Reference proteome</keyword>
<dbReference type="InterPro" id="IPR001611">
    <property type="entry name" value="Leu-rich_rpt"/>
</dbReference>
<keyword evidence="15" id="KW-0675">Receptor</keyword>
<sequence length="2725" mass="299716">MRNRCGGGHGWQQLLLVVIACSWVAGARAQARQAPRTDPVEVAALNAILGRWGKKASSAWNISGEPCSGFAVDETTVDSNPNINPAIKCDCSSNSSTVCHITKLRVYALNVVGPIPAELENLKHLTNLNLQQNYLTGPVPSFIGKLTSMQHLGIGSNNFTGELPEELGNLTKLEQLYIDSSGFSGPFPLTLSKLKNLKKLWATDNDFTGKIPGYIGTLTKLEELRIGDIVNGSSSLAFVSNLTSLNILTLRSCKISDNLGTVNFSKLAGLTLLDLSFNNITGQVPQSILNLDKLVYLILGNNSLTGSLPDVKTHRKLSIMGYPERFAIYSTFRAKLPTTRHSLFPRFSGIGQTRWGVSNVGIFNEAISRNYVITSSQKFQNTVDSTLFETARMSPSSLRYYGLGLENGNYSVKLEFAEFAYPDSETWESTGRRIFDIYVQGDLKEKNFDIRKAAGGKSFTAVNKVYSTTVSKNFLEIHLFWAGKGTCCIPSQGYYGPMLSALSVTPNFTPTVRNGVPKKKSRAGLIAGIVIGALLLGSAALVGTFMLINKRRKVAQQQEELYNLAGRPNVFSNAELKLATENFSSQNMVGEGGYGPVYKGKLPDGRVIAVKQLSQSSHQGKSEFVTEVATISAVQHRNLVKLHGCCIDSNTPLLVYEYLENGSLDRALFGTKSLNLDWPTRFEIILGVARGLVYLHEESSVRIVHRDIKASNVLLDTDLTPKISDFGLAKLYDEKKTHISTKIAGTLGYLAPEYAMRGHLTEKADVFAFGVVALETVAGRPNTNNSLEEDKIYLFEWAWGLYERDQAFGIVDPKLKEFNRKEVLRVICAALLCTQGSPHQRPPMSRVVAILTGDIEVTEVVTKPSYITEWQLRGGDSSYATSSYFSESTTGEFRKQREIAPLNSYPEMTGRIDEGSGGHQLVIVLLLLFACCCSWLIPAVHAQQLPATDPIEVAALKAILERWNKTTSPLWSMSDEPCRGVAVDGSTGLEGNPNNNPGIKCDCSSTVCHVTQLRVYALNVAGQIPAELQNLTYLTNLGISLTNLTGELPEELGNLTKLERLYTDSAGLNGPFPSTFSKLKNLKLLRASDNNFTGKIPDFIGSLTNLEDLVLRNCRISGDLGAVDFSKLAKLSFLFLGNNSLTGELPDGISSSLTNLDFSYNQLTGSFPSWATRKNLQLNLVANNFVLSTTNNSILPPGLNCLQQDTPCFHDYSFAVDCGGNRSIRGSDNTMYELDSANLGDSSYYVTSQTRWGVSNVGKLFQAPNDTRIVYSNEKINNTVDSELLQTARMSPSSLRYYGIGLENGNYTVLLQFAELGYPDSPTWKSLGRRVFDIYIQGDLKEKDFNIRKTAGGKSFTAVYKSYTTMVSKNFLEIHLFWAGKGTCCIPIQGYYGPLISAISVTPNFTPTVRNGVPKRKSKAGAIVGIVIGASVLGLAVLFGIFMVTKKRKRLAQQHEELYNLVGRPDVFSNAELKLATDNFSPQYILGEGGYGPVYKGKLPDGRVIAVKQLSPSSHQGKSQFVTEVATISSVQHRNLVKLHGCCIDSNTPLLVYECLENGSLDQALFGENGLKLDWPTRFEIILGIARGLTYLHEESSVRIVHRDIKASNVLLDADLAPKISDFGLARLYDEKKTHVSTGIAGTFGYLAPEYAMRRHLTEKVDVFAFGVVALETVAGRSNTNNSLEESKIYLLEWAWDLYEKEQALRIVDPRLESFNKDEVLRVIHVALLCTQGSPNQRPPMSKVMSVLTGDAEIVETVTKPTYITEWQYRDGNSSYATSSYCESSTSEFNKQKEIDPLTMSPTITGQQQQQDIVQFAINASSSKQVACFDNVSNMVFVAALNTILGRWGLRASPAWNISGEPCSGVAVDETDVDNNPNINPAIKCDCSFNARTVCHITKLKVYSLNVVGQIPEELQSLTYLNNLGISSNNFTGELPAELGNLEKLEQMYIISSGFSGPFPSTFSKLMNLRILWASDNDFTGKIPDYFGSLPNLQELRIGDILNGSSSLSFISNLTSLNVLILRNCKISDNLGTVNFSKLAGLTLLDLSFNSITGHVPQSILNLSKLGFLDFSYNNLSGSFPPWTIGNNLQLNLVANNFVLDSTNNSILPSGLNCLQQDTPCFRDYSFAVDCGSNRSTRGSDNTLYETDAQNIGAASYYVSDNARWGVSSVGRFNEAPNGSYVIYSSQQFLSAHNSELFQTARMSPSSLRYYGIGLENGNYTVELHFAEFAYPNSLTWHSIGRRVFDIYVQGDLKEKNFNIRKTAGGKSLTTVNKRYTAIVSKNFLEIHLFWSGKGTCCIPTQGYYGPMISALSVTPNFIPTVRNGVPKRKSKAGTIAGVVIGATFFALAALVGIFMLLKKRRRMAQQKEELYNLVGRPNVFSIAELKLATENFGSQNILGEGGYGPVYKGKLTDGRVIAVKQLSQSSQQGKGQFVTEVATISSVQHRNLVKLHGCCIDSNTPLLVYEYLENGSLDQAVFGNSRFNLGWSIRFEIILGIARGLSYLHEEATVRIVHRDIKASNILLDPDLTAKISDFGLAKLYDEKKSHVSTQVAGTFGYLAPEYAMRGHLTEKADVFAFGVVALETVAGRSNTDHSLMEDKTYLLEWAWGLYEREEALGIVDPRLEEIDEEEVLRVIRLSLLCTQGSPHQRPQMSKVVAMLTGDITVADVVTKPKYITEWQLRGRNNSHITTSYSGSTADELSAQRETVPLTPSLEITSEIDDGR</sequence>
<dbReference type="FunFam" id="3.80.10.10:FF:000041">
    <property type="entry name" value="LRR receptor-like serine/threonine-protein kinase ERECTA"/>
    <property type="match status" value="1"/>
</dbReference>
<dbReference type="InterPro" id="IPR000719">
    <property type="entry name" value="Prot_kinase_dom"/>
</dbReference>
<dbReference type="SUPFAM" id="SSF56112">
    <property type="entry name" value="Protein kinase-like (PK-like)"/>
    <property type="match status" value="3"/>
</dbReference>
<dbReference type="FunFam" id="2.60.120.430:FF:000002">
    <property type="entry name" value="Leucine-rich repeat receptor-like protein kinase"/>
    <property type="match status" value="3"/>
</dbReference>
<evidence type="ECO:0000256" key="18">
    <source>
        <dbReference type="ARBA" id="ARBA00048679"/>
    </source>
</evidence>
<dbReference type="GO" id="GO:0005524">
    <property type="term" value="F:ATP binding"/>
    <property type="evidence" value="ECO:0007669"/>
    <property type="project" value="UniProtKB-KW"/>
</dbReference>
<feature type="transmembrane region" description="Helical" evidence="19">
    <location>
        <begin position="523"/>
        <end position="548"/>
    </location>
</feature>
<dbReference type="Pfam" id="PF07714">
    <property type="entry name" value="PK_Tyr_Ser-Thr"/>
    <property type="match status" value="3"/>
</dbReference>
<dbReference type="InterPro" id="IPR051824">
    <property type="entry name" value="LRR_Rcpt-Like_S/T_Kinase"/>
</dbReference>
<evidence type="ECO:0000256" key="5">
    <source>
        <dbReference type="ARBA" id="ARBA00022614"/>
    </source>
</evidence>
<evidence type="ECO:0000256" key="16">
    <source>
        <dbReference type="ARBA" id="ARBA00023180"/>
    </source>
</evidence>
<feature type="chain" id="PRO_5002349573" description="non-specific serine/threonine protein kinase" evidence="20">
    <location>
        <begin position="30"/>
        <end position="2725"/>
    </location>
</feature>
<dbReference type="FunFam" id="3.30.200.20:FF:000140">
    <property type="entry name" value="Leucine-rich repeat receptor-like protein kinase"/>
    <property type="match status" value="3"/>
</dbReference>
<dbReference type="Pfam" id="PF11721">
    <property type="entry name" value="Malectin"/>
    <property type="match status" value="3"/>
</dbReference>
<keyword evidence="12" id="KW-0067">ATP-binding</keyword>
<dbReference type="Gene3D" id="3.80.10.10">
    <property type="entry name" value="Ribonuclease Inhibitor"/>
    <property type="match status" value="4"/>
</dbReference>
<evidence type="ECO:0000256" key="2">
    <source>
        <dbReference type="ARBA" id="ARBA00012513"/>
    </source>
</evidence>
<dbReference type="STRING" id="77586.A0A0D9X5C3"/>
<evidence type="ECO:0000256" key="4">
    <source>
        <dbReference type="ARBA" id="ARBA00022553"/>
    </source>
</evidence>
<evidence type="ECO:0000313" key="22">
    <source>
        <dbReference type="EnsemblPlants" id="LPERR08G05490.3"/>
    </source>
</evidence>
<evidence type="ECO:0000256" key="20">
    <source>
        <dbReference type="SAM" id="SignalP"/>
    </source>
</evidence>
<keyword evidence="6" id="KW-0808">Transferase</keyword>
<dbReference type="CDD" id="cd14066">
    <property type="entry name" value="STKc_IRAK"/>
    <property type="match status" value="3"/>
</dbReference>
<dbReference type="Pfam" id="PF00560">
    <property type="entry name" value="LRR_1"/>
    <property type="match status" value="3"/>
</dbReference>
<evidence type="ECO:0000256" key="12">
    <source>
        <dbReference type="ARBA" id="ARBA00022840"/>
    </source>
</evidence>
<comment type="catalytic activity">
    <reaction evidence="18">
        <text>L-seryl-[protein] + ATP = O-phospho-L-seryl-[protein] + ADP + H(+)</text>
        <dbReference type="Rhea" id="RHEA:17989"/>
        <dbReference type="Rhea" id="RHEA-COMP:9863"/>
        <dbReference type="Rhea" id="RHEA-COMP:11604"/>
        <dbReference type="ChEBI" id="CHEBI:15378"/>
        <dbReference type="ChEBI" id="CHEBI:29999"/>
        <dbReference type="ChEBI" id="CHEBI:30616"/>
        <dbReference type="ChEBI" id="CHEBI:83421"/>
        <dbReference type="ChEBI" id="CHEBI:456216"/>
        <dbReference type="EC" id="2.7.11.1"/>
    </reaction>
</comment>
<dbReference type="Gene3D" id="1.10.510.10">
    <property type="entry name" value="Transferase(Phosphotransferase) domain 1"/>
    <property type="match status" value="3"/>
</dbReference>
<dbReference type="PROSITE" id="PS51257">
    <property type="entry name" value="PROKAR_LIPOPROTEIN"/>
    <property type="match status" value="1"/>
</dbReference>
<dbReference type="FunFam" id="3.80.10.10:FF:000095">
    <property type="entry name" value="LRR receptor-like serine/threonine-protein kinase GSO1"/>
    <property type="match status" value="1"/>
</dbReference>
<protein>
    <recommendedName>
        <fullName evidence="2">non-specific serine/threonine protein kinase</fullName>
        <ecNumber evidence="2">2.7.11.1</ecNumber>
    </recommendedName>
</protein>
<dbReference type="Gene3D" id="2.60.120.430">
    <property type="entry name" value="Galactose-binding lectin"/>
    <property type="match status" value="3"/>
</dbReference>
<keyword evidence="8 20" id="KW-0732">Signal</keyword>
<dbReference type="InterPro" id="IPR003591">
    <property type="entry name" value="Leu-rich_rpt_typical-subtyp"/>
</dbReference>
<dbReference type="PANTHER" id="PTHR48006">
    <property type="entry name" value="LEUCINE-RICH REPEAT-CONTAINING PROTEIN DDB_G0281931-RELATED"/>
    <property type="match status" value="1"/>
</dbReference>
<evidence type="ECO:0000256" key="11">
    <source>
        <dbReference type="ARBA" id="ARBA00022777"/>
    </source>
</evidence>
<feature type="domain" description="Protein kinase" evidence="21">
    <location>
        <begin position="583"/>
        <end position="857"/>
    </location>
</feature>
<reference evidence="23" key="2">
    <citation type="submission" date="2013-12" db="EMBL/GenBank/DDBJ databases">
        <authorList>
            <person name="Yu Y."/>
            <person name="Lee S."/>
            <person name="de Baynast K."/>
            <person name="Wissotski M."/>
            <person name="Liu L."/>
            <person name="Talag J."/>
            <person name="Goicoechea J."/>
            <person name="Angelova A."/>
            <person name="Jetty R."/>
            <person name="Kudrna D."/>
            <person name="Golser W."/>
            <person name="Rivera L."/>
            <person name="Zhang J."/>
            <person name="Wing R."/>
        </authorList>
    </citation>
    <scope>NUCLEOTIDE SEQUENCE</scope>
</reference>
<dbReference type="InterPro" id="IPR001245">
    <property type="entry name" value="Ser-Thr/Tyr_kinase_cat_dom"/>
</dbReference>
<keyword evidence="13 19" id="KW-1133">Transmembrane helix</keyword>
<dbReference type="Pfam" id="PF23598">
    <property type="entry name" value="LRR_14"/>
    <property type="match status" value="2"/>
</dbReference>
<dbReference type="InterPro" id="IPR011009">
    <property type="entry name" value="Kinase-like_dom_sf"/>
</dbReference>
<dbReference type="FunFam" id="1.10.510.10:FF:000044">
    <property type="entry name" value="Putative LRR receptor-like serine/threonine-protein kinase"/>
    <property type="match status" value="3"/>
</dbReference>
<feature type="transmembrane region" description="Helical" evidence="19">
    <location>
        <begin position="1421"/>
        <end position="1444"/>
    </location>
</feature>
<evidence type="ECO:0000259" key="21">
    <source>
        <dbReference type="PROSITE" id="PS50011"/>
    </source>
</evidence>
<reference evidence="22 23" key="1">
    <citation type="submission" date="2012-08" db="EMBL/GenBank/DDBJ databases">
        <title>Oryza genome evolution.</title>
        <authorList>
            <person name="Wing R.A."/>
        </authorList>
    </citation>
    <scope>NUCLEOTIDE SEQUENCE</scope>
</reference>
<evidence type="ECO:0000256" key="7">
    <source>
        <dbReference type="ARBA" id="ARBA00022692"/>
    </source>
</evidence>
<evidence type="ECO:0000256" key="14">
    <source>
        <dbReference type="ARBA" id="ARBA00023136"/>
    </source>
</evidence>
<keyword evidence="9" id="KW-0677">Repeat</keyword>
<evidence type="ECO:0000313" key="23">
    <source>
        <dbReference type="Proteomes" id="UP000032180"/>
    </source>
</evidence>
<dbReference type="Gramene" id="LPERR08G05490.3">
    <property type="protein sequence ID" value="LPERR08G05490.3"/>
    <property type="gene ID" value="LPERR08G05490"/>
</dbReference>
<evidence type="ECO:0000256" key="3">
    <source>
        <dbReference type="ARBA" id="ARBA00022527"/>
    </source>
</evidence>
<keyword evidence="10" id="KW-0547">Nucleotide-binding</keyword>
<evidence type="ECO:0000256" key="17">
    <source>
        <dbReference type="ARBA" id="ARBA00047899"/>
    </source>
</evidence>
<keyword evidence="14 19" id="KW-0472">Membrane</keyword>
<name>A0A0D9X5C3_9ORYZ</name>
<keyword evidence="4" id="KW-0597">Phosphoprotein</keyword>
<dbReference type="InterPro" id="IPR008271">
    <property type="entry name" value="Ser/Thr_kinase_AS"/>
</dbReference>
<comment type="catalytic activity">
    <reaction evidence="17">
        <text>L-threonyl-[protein] + ATP = O-phospho-L-threonyl-[protein] + ADP + H(+)</text>
        <dbReference type="Rhea" id="RHEA:46608"/>
        <dbReference type="Rhea" id="RHEA-COMP:11060"/>
        <dbReference type="Rhea" id="RHEA-COMP:11605"/>
        <dbReference type="ChEBI" id="CHEBI:15378"/>
        <dbReference type="ChEBI" id="CHEBI:30013"/>
        <dbReference type="ChEBI" id="CHEBI:30616"/>
        <dbReference type="ChEBI" id="CHEBI:61977"/>
        <dbReference type="ChEBI" id="CHEBI:456216"/>
        <dbReference type="EC" id="2.7.11.1"/>
    </reaction>
</comment>
<dbReference type="HOGENOM" id="CLU_000288_114_4_1"/>
<evidence type="ECO:0000256" key="13">
    <source>
        <dbReference type="ARBA" id="ARBA00022989"/>
    </source>
</evidence>
<dbReference type="PANTHER" id="PTHR48006:SF34">
    <property type="entry name" value="OS08G0203700 PROTEIN"/>
    <property type="match status" value="1"/>
</dbReference>
<accession>A0A0D9X5C3</accession>
<feature type="domain" description="Protein kinase" evidence="21">
    <location>
        <begin position="2393"/>
        <end position="2667"/>
    </location>
</feature>
<keyword evidence="11" id="KW-0418">Kinase</keyword>
<evidence type="ECO:0000256" key="10">
    <source>
        <dbReference type="ARBA" id="ARBA00022741"/>
    </source>
</evidence>
<dbReference type="InterPro" id="IPR055414">
    <property type="entry name" value="LRR_R13L4/SHOC2-like"/>
</dbReference>
<dbReference type="SUPFAM" id="SSF52058">
    <property type="entry name" value="L domain-like"/>
    <property type="match status" value="3"/>
</dbReference>
<keyword evidence="16" id="KW-0325">Glycoprotein</keyword>
<dbReference type="GO" id="GO:0005886">
    <property type="term" value="C:plasma membrane"/>
    <property type="evidence" value="ECO:0007669"/>
    <property type="project" value="TreeGrafter"/>
</dbReference>
<dbReference type="SMART" id="SM00220">
    <property type="entry name" value="S_TKc"/>
    <property type="match status" value="3"/>
</dbReference>
<organism evidence="22 23">
    <name type="scientific">Leersia perrieri</name>
    <dbReference type="NCBI Taxonomy" id="77586"/>
    <lineage>
        <taxon>Eukaryota</taxon>
        <taxon>Viridiplantae</taxon>
        <taxon>Streptophyta</taxon>
        <taxon>Embryophyta</taxon>
        <taxon>Tracheophyta</taxon>
        <taxon>Spermatophyta</taxon>
        <taxon>Magnoliopsida</taxon>
        <taxon>Liliopsida</taxon>
        <taxon>Poales</taxon>
        <taxon>Poaceae</taxon>
        <taxon>BOP clade</taxon>
        <taxon>Oryzoideae</taxon>
        <taxon>Oryzeae</taxon>
        <taxon>Oryzinae</taxon>
        <taxon>Leersia</taxon>
    </lineage>
</organism>
<proteinExistence type="predicted"/>
<keyword evidence="3" id="KW-0723">Serine/threonine-protein kinase</keyword>
<evidence type="ECO:0000256" key="19">
    <source>
        <dbReference type="SAM" id="Phobius"/>
    </source>
</evidence>
<dbReference type="eggNOG" id="KOG1187">
    <property type="taxonomic scope" value="Eukaryota"/>
</dbReference>
<evidence type="ECO:0000256" key="8">
    <source>
        <dbReference type="ARBA" id="ARBA00022729"/>
    </source>
</evidence>
<dbReference type="Gene3D" id="3.30.200.20">
    <property type="entry name" value="Phosphorylase Kinase, domain 1"/>
    <property type="match status" value="3"/>
</dbReference>
<evidence type="ECO:0000256" key="6">
    <source>
        <dbReference type="ARBA" id="ARBA00022679"/>
    </source>
</evidence>
<keyword evidence="7 19" id="KW-0812">Transmembrane</keyword>
<dbReference type="EnsemblPlants" id="LPERR08G05490.3">
    <property type="protein sequence ID" value="LPERR08G05490.3"/>
    <property type="gene ID" value="LPERR08G05490"/>
</dbReference>
<keyword evidence="5" id="KW-0433">Leucine-rich repeat</keyword>
<dbReference type="InterPro" id="IPR032675">
    <property type="entry name" value="LRR_dom_sf"/>
</dbReference>
<dbReference type="SMART" id="SM00365">
    <property type="entry name" value="LRR_SD22"/>
    <property type="match status" value="3"/>
</dbReference>
<feature type="signal peptide" evidence="20">
    <location>
        <begin position="1"/>
        <end position="29"/>
    </location>
</feature>
<dbReference type="PROSITE" id="PS50011">
    <property type="entry name" value="PROTEIN_KINASE_DOM"/>
    <property type="match status" value="3"/>
</dbReference>
<comment type="subcellular location">
    <subcellularLocation>
        <location evidence="1">Membrane</location>
        <topology evidence="1">Single-pass membrane protein</topology>
    </subcellularLocation>
</comment>
<feature type="transmembrane region" description="Helical" evidence="19">
    <location>
        <begin position="2336"/>
        <end position="2358"/>
    </location>
</feature>
<dbReference type="Proteomes" id="UP000032180">
    <property type="component" value="Chromosome 8"/>
</dbReference>
<feature type="domain" description="Protein kinase" evidence="21">
    <location>
        <begin position="1480"/>
        <end position="1754"/>
    </location>
</feature>
<evidence type="ECO:0000256" key="9">
    <source>
        <dbReference type="ARBA" id="ARBA00022737"/>
    </source>
</evidence>
<dbReference type="EC" id="2.7.11.1" evidence="2"/>